<keyword evidence="10" id="KW-1185">Reference proteome</keyword>
<comment type="pathway">
    <text evidence="1">One-carbon metabolism; tetrahydrofolate interconversion.</text>
</comment>
<dbReference type="Proteomes" id="UP001189429">
    <property type="component" value="Unassembled WGS sequence"/>
</dbReference>
<keyword evidence="2" id="KW-0554">One-carbon metabolism</keyword>
<dbReference type="Pfam" id="PF02882">
    <property type="entry name" value="THF_DHG_CYH_C"/>
    <property type="match status" value="1"/>
</dbReference>
<gene>
    <name evidence="9" type="ORF">PCOR1329_LOCUS82417</name>
</gene>
<dbReference type="Gene3D" id="3.40.50.720">
    <property type="entry name" value="NAD(P)-binding Rossmann-like Domain"/>
    <property type="match status" value="1"/>
</dbReference>
<evidence type="ECO:0000256" key="3">
    <source>
        <dbReference type="ARBA" id="ARBA00022801"/>
    </source>
</evidence>
<dbReference type="PROSITE" id="PS00766">
    <property type="entry name" value="THF_DHG_CYH_1"/>
    <property type="match status" value="1"/>
</dbReference>
<proteinExistence type="inferred from homology"/>
<accession>A0ABN9Y976</accession>
<evidence type="ECO:0008006" key="11">
    <source>
        <dbReference type="Google" id="ProtNLM"/>
    </source>
</evidence>
<protein>
    <recommendedName>
        <fullName evidence="11">Methenyltetrahydrofolate cyclohydrolase</fullName>
    </recommendedName>
</protein>
<dbReference type="InterPro" id="IPR000672">
    <property type="entry name" value="THF_DH/CycHdrlase"/>
</dbReference>
<dbReference type="Gene3D" id="3.40.50.10860">
    <property type="entry name" value="Leucine Dehydrogenase, chain A, domain 1"/>
    <property type="match status" value="1"/>
</dbReference>
<dbReference type="InterPro" id="IPR020630">
    <property type="entry name" value="THF_DH/CycHdrlase_cat_dom"/>
</dbReference>
<evidence type="ECO:0000256" key="2">
    <source>
        <dbReference type="ARBA" id="ARBA00022563"/>
    </source>
</evidence>
<name>A0ABN9Y976_9DINO</name>
<evidence type="ECO:0000256" key="4">
    <source>
        <dbReference type="ARBA" id="ARBA00022857"/>
    </source>
</evidence>
<comment type="caution">
    <text evidence="9">The sequence shown here is derived from an EMBL/GenBank/DDBJ whole genome shotgun (WGS) entry which is preliminary data.</text>
</comment>
<feature type="domain" description="Tetrahydrofolate dehydrogenase/cyclohydrolase NAD(P)-binding" evidence="8">
    <location>
        <begin position="90"/>
        <end position="237"/>
    </location>
</feature>
<dbReference type="PANTHER" id="PTHR48099">
    <property type="entry name" value="C-1-TETRAHYDROFOLATE SYNTHASE, CYTOPLASMIC-RELATED"/>
    <property type="match status" value="1"/>
</dbReference>
<keyword evidence="6" id="KW-0511">Multifunctional enzyme</keyword>
<dbReference type="SUPFAM" id="SSF51735">
    <property type="entry name" value="NAD(P)-binding Rossmann-fold domains"/>
    <property type="match status" value="1"/>
</dbReference>
<dbReference type="InterPro" id="IPR046346">
    <property type="entry name" value="Aminoacid_DH-like_N_sf"/>
</dbReference>
<feature type="domain" description="Tetrahydrofolate dehydrogenase/cyclohydrolase catalytic" evidence="7">
    <location>
        <begin position="1"/>
        <end position="69"/>
    </location>
</feature>
<evidence type="ECO:0000313" key="9">
    <source>
        <dbReference type="EMBL" id="CAK0907394.1"/>
    </source>
</evidence>
<dbReference type="CDD" id="cd01080">
    <property type="entry name" value="NAD_bind_m-THF_DH_Cyclohyd"/>
    <property type="match status" value="1"/>
</dbReference>
<evidence type="ECO:0000259" key="7">
    <source>
        <dbReference type="Pfam" id="PF00763"/>
    </source>
</evidence>
<evidence type="ECO:0000259" key="8">
    <source>
        <dbReference type="Pfam" id="PF02882"/>
    </source>
</evidence>
<dbReference type="PANTHER" id="PTHR48099:SF5">
    <property type="entry name" value="C-1-TETRAHYDROFOLATE SYNTHASE, CYTOPLASMIC"/>
    <property type="match status" value="1"/>
</dbReference>
<dbReference type="PROSITE" id="PS00767">
    <property type="entry name" value="THF_DHG_CYH_2"/>
    <property type="match status" value="1"/>
</dbReference>
<evidence type="ECO:0000313" key="10">
    <source>
        <dbReference type="Proteomes" id="UP001189429"/>
    </source>
</evidence>
<organism evidence="9 10">
    <name type="scientific">Prorocentrum cordatum</name>
    <dbReference type="NCBI Taxonomy" id="2364126"/>
    <lineage>
        <taxon>Eukaryota</taxon>
        <taxon>Sar</taxon>
        <taxon>Alveolata</taxon>
        <taxon>Dinophyceae</taxon>
        <taxon>Prorocentrales</taxon>
        <taxon>Prorocentraceae</taxon>
        <taxon>Prorocentrum</taxon>
    </lineage>
</organism>
<dbReference type="EMBL" id="CAUYUJ010021848">
    <property type="protein sequence ID" value="CAK0907394.1"/>
    <property type="molecule type" value="Genomic_DNA"/>
</dbReference>
<dbReference type="SUPFAM" id="SSF53223">
    <property type="entry name" value="Aminoacid dehydrogenase-like, N-terminal domain"/>
    <property type="match status" value="1"/>
</dbReference>
<keyword evidence="3" id="KW-0378">Hydrolase</keyword>
<evidence type="ECO:0000256" key="5">
    <source>
        <dbReference type="ARBA" id="ARBA00023002"/>
    </source>
</evidence>
<keyword evidence="4" id="KW-0521">NADP</keyword>
<reference evidence="9" key="1">
    <citation type="submission" date="2023-10" db="EMBL/GenBank/DDBJ databases">
        <authorList>
            <person name="Chen Y."/>
            <person name="Shah S."/>
            <person name="Dougan E. K."/>
            <person name="Thang M."/>
            <person name="Chan C."/>
        </authorList>
    </citation>
    <scope>NUCLEOTIDE SEQUENCE [LARGE SCALE GENOMIC DNA]</scope>
</reference>
<evidence type="ECO:0000256" key="6">
    <source>
        <dbReference type="ARBA" id="ARBA00023268"/>
    </source>
</evidence>
<dbReference type="InterPro" id="IPR036291">
    <property type="entry name" value="NAD(P)-bd_dom_sf"/>
</dbReference>
<keyword evidence="5" id="KW-0560">Oxidoreductase</keyword>
<dbReference type="InterPro" id="IPR020631">
    <property type="entry name" value="THF_DH/CycHdrlase_NAD-bd_dom"/>
</dbReference>
<dbReference type="HAMAP" id="MF_01576">
    <property type="entry name" value="THF_DHG_CYH"/>
    <property type="match status" value="1"/>
</dbReference>
<evidence type="ECO:0000256" key="1">
    <source>
        <dbReference type="ARBA" id="ARBA00004777"/>
    </source>
</evidence>
<sequence>MKSRAAEKVGIQIFDYTFPEGVEEEELLGRIAALNADDQVHGVLVQLPLPAGLDERRILDAISIEKDVDGLSAHNLGCLAQPDGCATAVPCTPAGCMELLRRSGVSLAGKECLVLGRSRIVGVPMAMLLLRADATVTVCHSRSLDVPAKCARADVVVAAIGRAGFVKGEWLKDGCVVIDVGINRVEDSSAKRGYRLVGDVDFASASVKASQITPVPGGVGPMTVTMLLRNTVELARRTASKSGA</sequence>
<dbReference type="Pfam" id="PF00763">
    <property type="entry name" value="THF_DHG_CYH"/>
    <property type="match status" value="1"/>
</dbReference>
<dbReference type="InterPro" id="IPR020867">
    <property type="entry name" value="THF_DH/CycHdrlase_CS"/>
</dbReference>
<dbReference type="PRINTS" id="PR00085">
    <property type="entry name" value="THFDHDRGNASE"/>
</dbReference>